<protein>
    <submittedName>
        <fullName evidence="2">PilN domain-containing protein</fullName>
    </submittedName>
</protein>
<feature type="transmembrane region" description="Helical" evidence="1">
    <location>
        <begin position="20"/>
        <end position="38"/>
    </location>
</feature>
<reference evidence="2" key="1">
    <citation type="submission" date="2022-05" db="EMBL/GenBank/DDBJ databases">
        <title>Description of a novel species of Leclercia; Leclercia tamurae and the Proposal for a Novel Genus Silvania gen. nov. Containing Two Novel Species Silvania hatchlandensis sp. nov. and Silvania confinis sp. nov. Isolated from the Rhizosphere of Oak.</title>
        <authorList>
            <person name="Maddock D.W."/>
            <person name="Brady C.L."/>
            <person name="Denman S."/>
            <person name="Arnold D."/>
        </authorList>
    </citation>
    <scope>NUCLEOTIDE SEQUENCE</scope>
    <source>
        <strain evidence="2">H4N4</strain>
    </source>
</reference>
<evidence type="ECO:0000256" key="1">
    <source>
        <dbReference type="SAM" id="Phobius"/>
    </source>
</evidence>
<keyword evidence="1" id="KW-0812">Transmembrane</keyword>
<organism evidence="2 3">
    <name type="scientific">Silvania confinis</name>
    <dbReference type="NCBI Taxonomy" id="2926470"/>
    <lineage>
        <taxon>Bacteria</taxon>
        <taxon>Pseudomonadati</taxon>
        <taxon>Pseudomonadota</taxon>
        <taxon>Gammaproteobacteria</taxon>
        <taxon>Enterobacterales</taxon>
        <taxon>Enterobacteriaceae</taxon>
        <taxon>Silvania</taxon>
    </lineage>
</organism>
<evidence type="ECO:0000313" key="3">
    <source>
        <dbReference type="Proteomes" id="UP001061282"/>
    </source>
</evidence>
<keyword evidence="1" id="KW-0472">Membrane</keyword>
<accession>A0A9J6QEZ6</accession>
<dbReference type="InterPro" id="IPR052534">
    <property type="entry name" value="Extracell_DNA_Util/SecSys_Comp"/>
</dbReference>
<dbReference type="InterPro" id="IPR007813">
    <property type="entry name" value="PilN"/>
</dbReference>
<dbReference type="EMBL" id="JAMGZJ010000067">
    <property type="protein sequence ID" value="MCU6667950.1"/>
    <property type="molecule type" value="Genomic_DNA"/>
</dbReference>
<dbReference type="AlphaFoldDB" id="A0A9J6QEZ6"/>
<keyword evidence="1" id="KW-1133">Transmembrane helix</keyword>
<gene>
    <name evidence="2" type="ORF">M8013_04130</name>
</gene>
<dbReference type="Proteomes" id="UP001061282">
    <property type="component" value="Unassembled WGS sequence"/>
</dbReference>
<dbReference type="RefSeq" id="WP_271266545.1">
    <property type="nucleotide sequence ID" value="NZ_JAMGZJ010000067.1"/>
</dbReference>
<keyword evidence="3" id="KW-1185">Reference proteome</keyword>
<sequence length="179" mass="20322">MRTANFLPWRQRQRLGCLRFWGLLFTGSLLLALMLFVSSRVSMPLTLQVSSLWQVSDRALYQALELRHNQATALHAQRQQQQHWAQKKAVTQAWEPTLIALSGAIPERAWLATLRFQQATLHLKGYAATLPAVTAFETALRQFPGFTLGAPGEMRQDAQGRWQFAYSLTRKEQADADPS</sequence>
<name>A0A9J6QEZ6_9ENTR</name>
<proteinExistence type="predicted"/>
<dbReference type="PANTHER" id="PTHR40278:SF1">
    <property type="entry name" value="DNA UTILIZATION PROTEIN HOFN"/>
    <property type="match status" value="1"/>
</dbReference>
<dbReference type="Pfam" id="PF05137">
    <property type="entry name" value="PilN"/>
    <property type="match status" value="1"/>
</dbReference>
<dbReference type="PANTHER" id="PTHR40278">
    <property type="entry name" value="DNA UTILIZATION PROTEIN HOFN"/>
    <property type="match status" value="1"/>
</dbReference>
<evidence type="ECO:0000313" key="2">
    <source>
        <dbReference type="EMBL" id="MCU6667950.1"/>
    </source>
</evidence>
<comment type="caution">
    <text evidence="2">The sequence shown here is derived from an EMBL/GenBank/DDBJ whole genome shotgun (WGS) entry which is preliminary data.</text>
</comment>